<protein>
    <submittedName>
        <fullName evidence="2">Uncharacterized protein</fullName>
    </submittedName>
</protein>
<evidence type="ECO:0000313" key="2">
    <source>
        <dbReference type="EMBL" id="CCB46174.1"/>
    </source>
</evidence>
<dbReference type="AlphaFoldDB" id="F6H1P2"/>
<keyword evidence="1" id="KW-1133">Transmembrane helix</keyword>
<dbReference type="EMBL" id="FN595228">
    <property type="protein sequence ID" value="CCB46174.1"/>
    <property type="molecule type" value="Genomic_DNA"/>
</dbReference>
<organism evidence="2 3">
    <name type="scientific">Vitis vinifera</name>
    <name type="common">Grape</name>
    <dbReference type="NCBI Taxonomy" id="29760"/>
    <lineage>
        <taxon>Eukaryota</taxon>
        <taxon>Viridiplantae</taxon>
        <taxon>Streptophyta</taxon>
        <taxon>Embryophyta</taxon>
        <taxon>Tracheophyta</taxon>
        <taxon>Spermatophyta</taxon>
        <taxon>Magnoliopsida</taxon>
        <taxon>eudicotyledons</taxon>
        <taxon>Gunneridae</taxon>
        <taxon>Pentapetalae</taxon>
        <taxon>rosids</taxon>
        <taxon>Vitales</taxon>
        <taxon>Vitaceae</taxon>
        <taxon>Viteae</taxon>
        <taxon>Vitis</taxon>
    </lineage>
</organism>
<sequence length="43" mass="4384">MGKSNDETNKHMHTYAASVAEAAATAAIAAVVAVGATAFMHEH</sequence>
<evidence type="ECO:0000313" key="3">
    <source>
        <dbReference type="Proteomes" id="UP000009183"/>
    </source>
</evidence>
<gene>
    <name evidence="2" type="ordered locus">VIT_12s0055g01210</name>
</gene>
<proteinExistence type="predicted"/>
<name>F6H1P2_VITVI</name>
<keyword evidence="3" id="KW-1185">Reference proteome</keyword>
<evidence type="ECO:0000256" key="1">
    <source>
        <dbReference type="SAM" id="Phobius"/>
    </source>
</evidence>
<reference evidence="3" key="1">
    <citation type="journal article" date="2007" name="Nature">
        <title>The grapevine genome sequence suggests ancestral hexaploidization in major angiosperm phyla.</title>
        <authorList>
            <consortium name="The French-Italian Public Consortium for Grapevine Genome Characterization."/>
            <person name="Jaillon O."/>
            <person name="Aury J.-M."/>
            <person name="Noel B."/>
            <person name="Policriti A."/>
            <person name="Clepet C."/>
            <person name="Casagrande A."/>
            <person name="Choisne N."/>
            <person name="Aubourg S."/>
            <person name="Vitulo N."/>
            <person name="Jubin C."/>
            <person name="Vezzi A."/>
            <person name="Legeai F."/>
            <person name="Hugueney P."/>
            <person name="Dasilva C."/>
            <person name="Horner D."/>
            <person name="Mica E."/>
            <person name="Jublot D."/>
            <person name="Poulain J."/>
            <person name="Bruyere C."/>
            <person name="Billault A."/>
            <person name="Segurens B."/>
            <person name="Gouyvenoux M."/>
            <person name="Ugarte E."/>
            <person name="Cattonaro F."/>
            <person name="Anthouard V."/>
            <person name="Vico V."/>
            <person name="Del Fabbro C."/>
            <person name="Alaux M."/>
            <person name="Di Gaspero G."/>
            <person name="Dumas V."/>
            <person name="Felice N."/>
            <person name="Paillard S."/>
            <person name="Juman I."/>
            <person name="Moroldo M."/>
            <person name="Scalabrin S."/>
            <person name="Canaguier A."/>
            <person name="Le Clainche I."/>
            <person name="Malacrida G."/>
            <person name="Durand E."/>
            <person name="Pesole G."/>
            <person name="Laucou V."/>
            <person name="Chatelet P."/>
            <person name="Merdinoglu D."/>
            <person name="Delledonne M."/>
            <person name="Pezzotti M."/>
            <person name="Lecharny A."/>
            <person name="Scarpelli C."/>
            <person name="Artiguenave F."/>
            <person name="Pe M.E."/>
            <person name="Valle G."/>
            <person name="Morgante M."/>
            <person name="Caboche M."/>
            <person name="Adam-Blondon A.-F."/>
            <person name="Weissenbach J."/>
            <person name="Quetier F."/>
            <person name="Wincker P."/>
        </authorList>
    </citation>
    <scope>NUCLEOTIDE SEQUENCE [LARGE SCALE GENOMIC DNA]</scope>
    <source>
        <strain evidence="3">cv. Pinot noir / PN40024</strain>
    </source>
</reference>
<dbReference type="Proteomes" id="UP000009183">
    <property type="component" value="Chromosome 12"/>
</dbReference>
<keyword evidence="1" id="KW-0472">Membrane</keyword>
<dbReference type="InParanoid" id="F6H1P2"/>
<dbReference type="HOGENOM" id="CLU_3243215_0_0_1"/>
<dbReference type="PaxDb" id="29760-VIT_12s0055g01210.t01"/>
<accession>F6H1P2</accession>
<keyword evidence="1" id="KW-0812">Transmembrane</keyword>
<feature type="transmembrane region" description="Helical" evidence="1">
    <location>
        <begin position="15"/>
        <end position="39"/>
    </location>
</feature>